<dbReference type="OrthoDB" id="1001832at2759"/>
<gene>
    <name evidence="1" type="ORF">EPI10_029167</name>
</gene>
<proteinExistence type="predicted"/>
<sequence length="71" mass="8224">MYSSLNQLTANLKVWNKNVNGHIGVRKQKLMKSLSSIQMKLEEHIQMSIREELENVLSHGVLLWKQKSSCD</sequence>
<keyword evidence="2" id="KW-1185">Reference proteome</keyword>
<evidence type="ECO:0000313" key="1">
    <source>
        <dbReference type="EMBL" id="KAA3462705.1"/>
    </source>
</evidence>
<reference evidence="2" key="1">
    <citation type="journal article" date="2019" name="Plant Biotechnol. J.">
        <title>Genome sequencing of the Australian wild diploid species Gossypium australe highlights disease resistance and delayed gland morphogenesis.</title>
        <authorList>
            <person name="Cai Y."/>
            <person name="Cai X."/>
            <person name="Wang Q."/>
            <person name="Wang P."/>
            <person name="Zhang Y."/>
            <person name="Cai C."/>
            <person name="Xu Y."/>
            <person name="Wang K."/>
            <person name="Zhou Z."/>
            <person name="Wang C."/>
            <person name="Geng S."/>
            <person name="Li B."/>
            <person name="Dong Q."/>
            <person name="Hou Y."/>
            <person name="Wang H."/>
            <person name="Ai P."/>
            <person name="Liu Z."/>
            <person name="Yi F."/>
            <person name="Sun M."/>
            <person name="An G."/>
            <person name="Cheng J."/>
            <person name="Zhang Y."/>
            <person name="Shi Q."/>
            <person name="Xie Y."/>
            <person name="Shi X."/>
            <person name="Chang Y."/>
            <person name="Huang F."/>
            <person name="Chen Y."/>
            <person name="Hong S."/>
            <person name="Mi L."/>
            <person name="Sun Q."/>
            <person name="Zhang L."/>
            <person name="Zhou B."/>
            <person name="Peng R."/>
            <person name="Zhang X."/>
            <person name="Liu F."/>
        </authorList>
    </citation>
    <scope>NUCLEOTIDE SEQUENCE [LARGE SCALE GENOMIC DNA]</scope>
    <source>
        <strain evidence="2">cv. PA1801</strain>
    </source>
</reference>
<evidence type="ECO:0000313" key="2">
    <source>
        <dbReference type="Proteomes" id="UP000325315"/>
    </source>
</evidence>
<dbReference type="EMBL" id="SMMG02000009">
    <property type="protein sequence ID" value="KAA3462705.1"/>
    <property type="molecule type" value="Genomic_DNA"/>
</dbReference>
<name>A0A5B6V0P2_9ROSI</name>
<dbReference type="Proteomes" id="UP000325315">
    <property type="component" value="Unassembled WGS sequence"/>
</dbReference>
<protein>
    <submittedName>
        <fullName evidence="1">Uncharacterized protein</fullName>
    </submittedName>
</protein>
<comment type="caution">
    <text evidence="1">The sequence shown here is derived from an EMBL/GenBank/DDBJ whole genome shotgun (WGS) entry which is preliminary data.</text>
</comment>
<dbReference type="AlphaFoldDB" id="A0A5B6V0P2"/>
<accession>A0A5B6V0P2</accession>
<organism evidence="1 2">
    <name type="scientific">Gossypium australe</name>
    <dbReference type="NCBI Taxonomy" id="47621"/>
    <lineage>
        <taxon>Eukaryota</taxon>
        <taxon>Viridiplantae</taxon>
        <taxon>Streptophyta</taxon>
        <taxon>Embryophyta</taxon>
        <taxon>Tracheophyta</taxon>
        <taxon>Spermatophyta</taxon>
        <taxon>Magnoliopsida</taxon>
        <taxon>eudicotyledons</taxon>
        <taxon>Gunneridae</taxon>
        <taxon>Pentapetalae</taxon>
        <taxon>rosids</taxon>
        <taxon>malvids</taxon>
        <taxon>Malvales</taxon>
        <taxon>Malvaceae</taxon>
        <taxon>Malvoideae</taxon>
        <taxon>Gossypium</taxon>
    </lineage>
</organism>